<sequence length="234" mass="26051">MDGNGNDTIEDGENLAKILIVEDEKSISDELAILLQNAGYDTAVIEDFADTEAQIKKTMPDLVLLDIGLPGQDGYRICTELRKTSQIPVIFVTSRNTSMDELRALSLGGDDFISKPYDLPILLARIQALLRRSGQAEKDILTVNGLTLSLPNWEIEHNGQRADITKNEAKILSCLMKTPGKIVSRSDLIEYLWDNQVYIDDNTLSVNVTRLRGKLNNIGLPDYVKTKRGLGYKI</sequence>
<evidence type="ECO:0000256" key="1">
    <source>
        <dbReference type="ARBA" id="ARBA00018672"/>
    </source>
</evidence>
<dbReference type="InterPro" id="IPR001867">
    <property type="entry name" value="OmpR/PhoB-type_DNA-bd"/>
</dbReference>
<dbReference type="STRING" id="588581.Cpap_4232"/>
<dbReference type="SUPFAM" id="SSF52172">
    <property type="entry name" value="CheY-like"/>
    <property type="match status" value="1"/>
</dbReference>
<comment type="caution">
    <text evidence="10">The sequence shown here is derived from an EMBL/GenBank/DDBJ whole genome shotgun (WGS) entry which is preliminary data.</text>
</comment>
<dbReference type="CDD" id="cd00383">
    <property type="entry name" value="trans_reg_C"/>
    <property type="match status" value="1"/>
</dbReference>
<dbReference type="eggNOG" id="COG0745">
    <property type="taxonomic scope" value="Bacteria"/>
</dbReference>
<dbReference type="InterPro" id="IPR001789">
    <property type="entry name" value="Sig_transdc_resp-reg_receiver"/>
</dbReference>
<dbReference type="InterPro" id="IPR011006">
    <property type="entry name" value="CheY-like_superfamily"/>
</dbReference>
<comment type="function">
    <text evidence="5">May play the central regulatory role in sporulation. It may be an element of the effector pathway responsible for the activation of sporulation genes in response to nutritional stress. Spo0A may act in concert with spo0H (a sigma factor) to control the expression of some genes that are critical to the sporulation process.</text>
</comment>
<dbReference type="GO" id="GO:0006355">
    <property type="term" value="P:regulation of DNA-templated transcription"/>
    <property type="evidence" value="ECO:0007669"/>
    <property type="project" value="InterPro"/>
</dbReference>
<evidence type="ECO:0000256" key="5">
    <source>
        <dbReference type="ARBA" id="ARBA00024867"/>
    </source>
</evidence>
<dbReference type="Pfam" id="PF00486">
    <property type="entry name" value="Trans_reg_C"/>
    <property type="match status" value="1"/>
</dbReference>
<keyword evidence="3 7" id="KW-0238">DNA-binding</keyword>
<feature type="DNA-binding region" description="OmpR/PhoB-type" evidence="7">
    <location>
        <begin position="138"/>
        <end position="234"/>
    </location>
</feature>
<feature type="domain" description="Response regulatory" evidence="8">
    <location>
        <begin position="17"/>
        <end position="130"/>
    </location>
</feature>
<reference evidence="10" key="2">
    <citation type="submission" date="2011-01" db="EMBL/GenBank/DDBJ databases">
        <title>The Non-contiguous Finished genome of Clostridium papyrosolvens.</title>
        <authorList>
            <person name="Lucas S."/>
            <person name="Copeland A."/>
            <person name="Lapidus A."/>
            <person name="Cheng J.-F."/>
            <person name="Goodwin L."/>
            <person name="Pitluck S."/>
            <person name="Misra M."/>
            <person name="Chertkov O."/>
            <person name="Detter J.C."/>
            <person name="Han C."/>
            <person name="Tapia R."/>
            <person name="Land M."/>
            <person name="Hauser L."/>
            <person name="Kyrpides N."/>
            <person name="Ivanova N."/>
            <person name="Pagani I."/>
            <person name="Mouttaki H."/>
            <person name="He Z."/>
            <person name="Zhou J."/>
            <person name="Hemme C.L."/>
            <person name="Woyke T."/>
        </authorList>
    </citation>
    <scope>NUCLEOTIDE SEQUENCE [LARGE SCALE GENOMIC DNA]</scope>
    <source>
        <strain evidence="10">DSM 2782</strain>
    </source>
</reference>
<dbReference type="Pfam" id="PF00072">
    <property type="entry name" value="Response_reg"/>
    <property type="match status" value="1"/>
</dbReference>
<keyword evidence="2" id="KW-0805">Transcription regulation</keyword>
<evidence type="ECO:0000259" key="9">
    <source>
        <dbReference type="PROSITE" id="PS51755"/>
    </source>
</evidence>
<dbReference type="PROSITE" id="PS50110">
    <property type="entry name" value="RESPONSE_REGULATORY"/>
    <property type="match status" value="1"/>
</dbReference>
<proteinExistence type="predicted"/>
<feature type="modified residue" description="4-aspartylphosphate" evidence="6">
    <location>
        <position position="66"/>
    </location>
</feature>
<dbReference type="InterPro" id="IPR036388">
    <property type="entry name" value="WH-like_DNA-bd_sf"/>
</dbReference>
<dbReference type="Gene3D" id="3.40.50.2300">
    <property type="match status" value="1"/>
</dbReference>
<evidence type="ECO:0000256" key="7">
    <source>
        <dbReference type="PROSITE-ProRule" id="PRU01091"/>
    </source>
</evidence>
<feature type="domain" description="OmpR/PhoB-type" evidence="9">
    <location>
        <begin position="138"/>
        <end position="234"/>
    </location>
</feature>
<dbReference type="PANTHER" id="PTHR48111">
    <property type="entry name" value="REGULATOR OF RPOS"/>
    <property type="match status" value="1"/>
</dbReference>
<evidence type="ECO:0000256" key="2">
    <source>
        <dbReference type="ARBA" id="ARBA00023015"/>
    </source>
</evidence>
<evidence type="ECO:0000259" key="8">
    <source>
        <dbReference type="PROSITE" id="PS50110"/>
    </source>
</evidence>
<dbReference type="GO" id="GO:0000976">
    <property type="term" value="F:transcription cis-regulatory region binding"/>
    <property type="evidence" value="ECO:0007669"/>
    <property type="project" value="TreeGrafter"/>
</dbReference>
<evidence type="ECO:0000256" key="3">
    <source>
        <dbReference type="ARBA" id="ARBA00023125"/>
    </source>
</evidence>
<dbReference type="PROSITE" id="PS51755">
    <property type="entry name" value="OMPR_PHOB"/>
    <property type="match status" value="1"/>
</dbReference>
<evidence type="ECO:0000256" key="6">
    <source>
        <dbReference type="PROSITE-ProRule" id="PRU00169"/>
    </source>
</evidence>
<dbReference type="GO" id="GO:0000156">
    <property type="term" value="F:phosphorelay response regulator activity"/>
    <property type="evidence" value="ECO:0007669"/>
    <property type="project" value="TreeGrafter"/>
</dbReference>
<dbReference type="Proteomes" id="UP000003860">
    <property type="component" value="Unassembled WGS sequence"/>
</dbReference>
<keyword evidence="11" id="KW-1185">Reference proteome</keyword>
<gene>
    <name evidence="10" type="ORF">Cpap_4232</name>
</gene>
<evidence type="ECO:0000256" key="4">
    <source>
        <dbReference type="ARBA" id="ARBA00023163"/>
    </source>
</evidence>
<dbReference type="InterPro" id="IPR039420">
    <property type="entry name" value="WalR-like"/>
</dbReference>
<accession>F1T8J1</accession>
<dbReference type="SMART" id="SM00862">
    <property type="entry name" value="Trans_reg_C"/>
    <property type="match status" value="1"/>
</dbReference>
<dbReference type="GO" id="GO:0005829">
    <property type="term" value="C:cytosol"/>
    <property type="evidence" value="ECO:0007669"/>
    <property type="project" value="TreeGrafter"/>
</dbReference>
<dbReference type="Gene3D" id="1.10.10.10">
    <property type="entry name" value="Winged helix-like DNA-binding domain superfamily/Winged helix DNA-binding domain"/>
    <property type="match status" value="1"/>
</dbReference>
<organism evidence="10 11">
    <name type="scientific">Ruminiclostridium papyrosolvens DSM 2782</name>
    <dbReference type="NCBI Taxonomy" id="588581"/>
    <lineage>
        <taxon>Bacteria</taxon>
        <taxon>Bacillati</taxon>
        <taxon>Bacillota</taxon>
        <taxon>Clostridia</taxon>
        <taxon>Eubacteriales</taxon>
        <taxon>Oscillospiraceae</taxon>
        <taxon>Ruminiclostridium</taxon>
    </lineage>
</organism>
<dbReference type="Gene3D" id="6.10.250.690">
    <property type="match status" value="1"/>
</dbReference>
<dbReference type="SMART" id="SM00448">
    <property type="entry name" value="REC"/>
    <property type="match status" value="1"/>
</dbReference>
<name>F1T8J1_9FIRM</name>
<dbReference type="AlphaFoldDB" id="F1T8J1"/>
<evidence type="ECO:0000313" key="11">
    <source>
        <dbReference type="Proteomes" id="UP000003860"/>
    </source>
</evidence>
<dbReference type="EMBL" id="ACXX02000001">
    <property type="protein sequence ID" value="EGD49789.1"/>
    <property type="molecule type" value="Genomic_DNA"/>
</dbReference>
<evidence type="ECO:0000313" key="10">
    <source>
        <dbReference type="EMBL" id="EGD49789.1"/>
    </source>
</evidence>
<dbReference type="GO" id="GO:0032993">
    <property type="term" value="C:protein-DNA complex"/>
    <property type="evidence" value="ECO:0007669"/>
    <property type="project" value="TreeGrafter"/>
</dbReference>
<keyword evidence="6" id="KW-0597">Phosphoprotein</keyword>
<dbReference type="PANTHER" id="PTHR48111:SF43">
    <property type="entry name" value="STAGE 0 SPORULATION PROTEIN A HOMOLOG"/>
    <property type="match status" value="1"/>
</dbReference>
<protein>
    <recommendedName>
        <fullName evidence="1">Stage 0 sporulation protein A homolog</fullName>
    </recommendedName>
</protein>
<reference evidence="10" key="1">
    <citation type="submission" date="2009-07" db="EMBL/GenBank/DDBJ databases">
        <authorList>
            <consortium name="US DOE Joint Genome Institute (JGI-PGF)"/>
            <person name="Lucas S."/>
            <person name="Copeland A."/>
            <person name="Lapidus A."/>
            <person name="Glavina del Rio T."/>
            <person name="Tice H."/>
            <person name="Bruce D."/>
            <person name="Goodwin L."/>
            <person name="Pitluck S."/>
            <person name="Larimer F."/>
            <person name="Land M.L."/>
            <person name="Mouttaki H."/>
            <person name="He Z."/>
            <person name="Zhou J."/>
            <person name="Hemme C.L."/>
        </authorList>
    </citation>
    <scope>NUCLEOTIDE SEQUENCE [LARGE SCALE GENOMIC DNA]</scope>
    <source>
        <strain evidence="10">DSM 2782</strain>
    </source>
</reference>
<keyword evidence="4" id="KW-0804">Transcription</keyword>